<name>A0ABN6N6M4_9BACT</name>
<accession>A0ABN6N6M4</accession>
<keyword evidence="3" id="KW-1185">Reference proteome</keyword>
<organism evidence="2 3">
    <name type="scientific">Anaeromyxobacter paludicola</name>
    <dbReference type="NCBI Taxonomy" id="2918171"/>
    <lineage>
        <taxon>Bacteria</taxon>
        <taxon>Pseudomonadati</taxon>
        <taxon>Myxococcota</taxon>
        <taxon>Myxococcia</taxon>
        <taxon>Myxococcales</taxon>
        <taxon>Cystobacterineae</taxon>
        <taxon>Anaeromyxobacteraceae</taxon>
        <taxon>Anaeromyxobacter</taxon>
    </lineage>
</organism>
<proteinExistence type="predicted"/>
<sequence length="464" mass="48210">MAELDDELIARVMDWCAEAGRPTTAAEVRAALSPLGWDDLLAARALLADPPPARPLGPRALADLARGASPAAAVERELAGGPVASEAASVAEAGADAAAGEKPARRPRKRRGQPAGPVVRRARDRQSTPASPAPGLPLLDELLLPEGRAVLERLQRRLGARRKAITAALAAGWRHPDDAPPAEADLEKLLAAHGLSRGFARRERELLLHAVRAAGGVLSRAARSVELSAEELGAALARAGALPEAERIRAERGRQVLRQAATLSERVHLLLADEERLAELGVLPAVLSDLRARLPEHLRALRASTPARFLLPALARSLSVPRVAAESLARRFQLSVGEARPAGPRTRTGEGHEVDPAPAPRPRSPRPGGAGPSSSRPAGRAAPSSPRSGPRPSSPRAGGPRPSSPRAGGAARPPATRSDAAAPRRGPPRPSGPSARPGAPGTRSGPPRPGGARPGRPAGPRRPR</sequence>
<feature type="compositionally biased region" description="Low complexity" evidence="1">
    <location>
        <begin position="432"/>
        <end position="458"/>
    </location>
</feature>
<feature type="compositionally biased region" description="Low complexity" evidence="1">
    <location>
        <begin position="372"/>
        <end position="424"/>
    </location>
</feature>
<evidence type="ECO:0000313" key="2">
    <source>
        <dbReference type="EMBL" id="BDG07788.1"/>
    </source>
</evidence>
<dbReference type="RefSeq" id="WP_248344717.1">
    <property type="nucleotide sequence ID" value="NZ_AP025592.1"/>
</dbReference>
<feature type="region of interest" description="Disordered" evidence="1">
    <location>
        <begin position="92"/>
        <end position="138"/>
    </location>
</feature>
<reference evidence="3" key="1">
    <citation type="journal article" date="2022" name="Int. J. Syst. Evol. Microbiol.">
        <title>Anaeromyxobacter oryzae sp. nov., Anaeromyxobacter diazotrophicus sp. nov. and Anaeromyxobacter paludicola sp. nov., isolated from paddy soils.</title>
        <authorList>
            <person name="Itoh H."/>
            <person name="Xu Z."/>
            <person name="Mise K."/>
            <person name="Masuda Y."/>
            <person name="Ushijima N."/>
            <person name="Hayakawa C."/>
            <person name="Shiratori Y."/>
            <person name="Senoo K."/>
        </authorList>
    </citation>
    <scope>NUCLEOTIDE SEQUENCE [LARGE SCALE GENOMIC DNA]</scope>
    <source>
        <strain evidence="3">Red630</strain>
    </source>
</reference>
<dbReference type="EMBL" id="AP025592">
    <property type="protein sequence ID" value="BDG07788.1"/>
    <property type="molecule type" value="Genomic_DNA"/>
</dbReference>
<evidence type="ECO:0000313" key="3">
    <source>
        <dbReference type="Proteomes" id="UP001162734"/>
    </source>
</evidence>
<feature type="region of interest" description="Disordered" evidence="1">
    <location>
        <begin position="338"/>
        <end position="464"/>
    </location>
</feature>
<protein>
    <submittedName>
        <fullName evidence="2">Uncharacterized protein</fullName>
    </submittedName>
</protein>
<dbReference type="Proteomes" id="UP001162734">
    <property type="component" value="Chromosome"/>
</dbReference>
<gene>
    <name evidence="2" type="ORF">AMPC_09010</name>
</gene>
<evidence type="ECO:0000256" key="1">
    <source>
        <dbReference type="SAM" id="MobiDB-lite"/>
    </source>
</evidence>
<feature type="compositionally biased region" description="Low complexity" evidence="1">
    <location>
        <begin position="92"/>
        <end position="101"/>
    </location>
</feature>